<comment type="caution">
    <text evidence="2">The sequence shown here is derived from an EMBL/GenBank/DDBJ whole genome shotgun (WGS) entry which is preliminary data.</text>
</comment>
<protein>
    <submittedName>
        <fullName evidence="2">Uncharacterized protein</fullName>
    </submittedName>
</protein>
<evidence type="ECO:0000313" key="3">
    <source>
        <dbReference type="Proteomes" id="UP001501510"/>
    </source>
</evidence>
<gene>
    <name evidence="2" type="ORF">GCM10008906_34290</name>
</gene>
<dbReference type="RefSeq" id="WP_343763643.1">
    <property type="nucleotide sequence ID" value="NZ_BAAACG010000019.1"/>
</dbReference>
<name>A0ABN1JTS7_9CLOT</name>
<dbReference type="EMBL" id="BAAACG010000019">
    <property type="protein sequence ID" value="GAA0746539.1"/>
    <property type="molecule type" value="Genomic_DNA"/>
</dbReference>
<sequence length="97" mass="11577">MDFRLNKIEPEVKQRINEKTKEGKIHSKGKIVIDNDKKHKNKERHQKKKEAEEKFDLSKHLKKDNKEKNIIIKAEVDRNKSINSKDRSRGVFLDTKK</sequence>
<evidence type="ECO:0000256" key="1">
    <source>
        <dbReference type="SAM" id="MobiDB-lite"/>
    </source>
</evidence>
<reference evidence="2 3" key="1">
    <citation type="journal article" date="2019" name="Int. J. Syst. Evol. Microbiol.">
        <title>The Global Catalogue of Microorganisms (GCM) 10K type strain sequencing project: providing services to taxonomists for standard genome sequencing and annotation.</title>
        <authorList>
            <consortium name="The Broad Institute Genomics Platform"/>
            <consortium name="The Broad Institute Genome Sequencing Center for Infectious Disease"/>
            <person name="Wu L."/>
            <person name="Ma J."/>
        </authorList>
    </citation>
    <scope>NUCLEOTIDE SEQUENCE [LARGE SCALE GENOMIC DNA]</scope>
    <source>
        <strain evidence="2 3">JCM 1407</strain>
    </source>
</reference>
<evidence type="ECO:0000313" key="2">
    <source>
        <dbReference type="EMBL" id="GAA0746539.1"/>
    </source>
</evidence>
<feature type="compositionally biased region" description="Basic residues" evidence="1">
    <location>
        <begin position="38"/>
        <end position="48"/>
    </location>
</feature>
<feature type="region of interest" description="Disordered" evidence="1">
    <location>
        <begin position="34"/>
        <end position="60"/>
    </location>
</feature>
<keyword evidence="3" id="KW-1185">Reference proteome</keyword>
<proteinExistence type="predicted"/>
<accession>A0ABN1JTS7</accession>
<organism evidence="2 3">
    <name type="scientific">Clostridium oceanicum</name>
    <dbReference type="NCBI Taxonomy" id="1543"/>
    <lineage>
        <taxon>Bacteria</taxon>
        <taxon>Bacillati</taxon>
        <taxon>Bacillota</taxon>
        <taxon>Clostridia</taxon>
        <taxon>Eubacteriales</taxon>
        <taxon>Clostridiaceae</taxon>
        <taxon>Clostridium</taxon>
    </lineage>
</organism>
<dbReference type="Proteomes" id="UP001501510">
    <property type="component" value="Unassembled WGS sequence"/>
</dbReference>
<feature type="compositionally biased region" description="Basic and acidic residues" evidence="1">
    <location>
        <begin position="49"/>
        <end position="60"/>
    </location>
</feature>